<name>A0A7J0DC57_9ERIC</name>
<comment type="caution">
    <text evidence="1">The sequence shown here is derived from an EMBL/GenBank/DDBJ whole genome shotgun (WGS) entry which is preliminary data.</text>
</comment>
<dbReference type="OrthoDB" id="1791296at2759"/>
<keyword evidence="2" id="KW-1185">Reference proteome</keyword>
<evidence type="ECO:0000313" key="2">
    <source>
        <dbReference type="Proteomes" id="UP000585474"/>
    </source>
</evidence>
<reference evidence="2" key="1">
    <citation type="submission" date="2019-07" db="EMBL/GenBank/DDBJ databases">
        <title>De Novo Assembly of kiwifruit Actinidia rufa.</title>
        <authorList>
            <person name="Sugita-Konishi S."/>
            <person name="Sato K."/>
            <person name="Mori E."/>
            <person name="Abe Y."/>
            <person name="Kisaki G."/>
            <person name="Hamano K."/>
            <person name="Suezawa K."/>
            <person name="Otani M."/>
            <person name="Fukuda T."/>
            <person name="Manabe T."/>
            <person name="Gomi K."/>
            <person name="Tabuchi M."/>
            <person name="Akimitsu K."/>
            <person name="Kataoka I."/>
        </authorList>
    </citation>
    <scope>NUCLEOTIDE SEQUENCE [LARGE SCALE GENOMIC DNA]</scope>
    <source>
        <strain evidence="2">cv. Fuchu</strain>
    </source>
</reference>
<sequence>MQDVCEVLPTVETLIEPKFEGLTEPKFEDSLHDFLPELSLVQVSPKVGKYFMGQLEDPFGMVFTRASLGYDMGANLLPSMVYGSRYIVEECLVKYYDDLLVSKRHAKWVVYLHINMAAIDVHKRKLVLKMGFFTMDISLYL</sequence>
<dbReference type="AlphaFoldDB" id="A0A7J0DC57"/>
<dbReference type="EMBL" id="BJWL01000150">
    <property type="protein sequence ID" value="GFS31697.1"/>
    <property type="molecule type" value="Genomic_DNA"/>
</dbReference>
<organism evidence="1 2">
    <name type="scientific">Actinidia rufa</name>
    <dbReference type="NCBI Taxonomy" id="165716"/>
    <lineage>
        <taxon>Eukaryota</taxon>
        <taxon>Viridiplantae</taxon>
        <taxon>Streptophyta</taxon>
        <taxon>Embryophyta</taxon>
        <taxon>Tracheophyta</taxon>
        <taxon>Spermatophyta</taxon>
        <taxon>Magnoliopsida</taxon>
        <taxon>eudicotyledons</taxon>
        <taxon>Gunneridae</taxon>
        <taxon>Pentapetalae</taxon>
        <taxon>asterids</taxon>
        <taxon>Ericales</taxon>
        <taxon>Actinidiaceae</taxon>
        <taxon>Actinidia</taxon>
    </lineage>
</organism>
<proteinExistence type="predicted"/>
<gene>
    <name evidence="1" type="ORF">Acr_00g0018670</name>
</gene>
<evidence type="ECO:0000313" key="1">
    <source>
        <dbReference type="EMBL" id="GFS31697.1"/>
    </source>
</evidence>
<dbReference type="Proteomes" id="UP000585474">
    <property type="component" value="Unassembled WGS sequence"/>
</dbReference>
<protein>
    <submittedName>
        <fullName evidence="1">Uncharacterized protein</fullName>
    </submittedName>
</protein>
<accession>A0A7J0DC57</accession>